<name>A0A2M4B7Q1_9DIPT</name>
<organism evidence="2">
    <name type="scientific">Anopheles triannulatus</name>
    <dbReference type="NCBI Taxonomy" id="58253"/>
    <lineage>
        <taxon>Eukaryota</taxon>
        <taxon>Metazoa</taxon>
        <taxon>Ecdysozoa</taxon>
        <taxon>Arthropoda</taxon>
        <taxon>Hexapoda</taxon>
        <taxon>Insecta</taxon>
        <taxon>Pterygota</taxon>
        <taxon>Neoptera</taxon>
        <taxon>Endopterygota</taxon>
        <taxon>Diptera</taxon>
        <taxon>Nematocera</taxon>
        <taxon>Culicoidea</taxon>
        <taxon>Culicidae</taxon>
        <taxon>Anophelinae</taxon>
        <taxon>Anopheles</taxon>
    </lineage>
</organism>
<dbReference type="AlphaFoldDB" id="A0A2M4B7Q1"/>
<evidence type="ECO:0000313" key="2">
    <source>
        <dbReference type="EMBL" id="MBW49020.1"/>
    </source>
</evidence>
<accession>A0A2M4B7Q1</accession>
<proteinExistence type="predicted"/>
<sequence length="66" mass="7196">MRSGVVGGVLVLVSGVEANFSQIWTLSKTDRNCTKHTRSFEASGASIKSSYFNHAMCLDEQTRKGT</sequence>
<feature type="chain" id="PRO_5014973353" evidence="1">
    <location>
        <begin position="19"/>
        <end position="66"/>
    </location>
</feature>
<keyword evidence="1" id="KW-0732">Signal</keyword>
<protein>
    <submittedName>
        <fullName evidence="2">Putative secreted protein</fullName>
    </submittedName>
</protein>
<reference evidence="2" key="1">
    <citation type="submission" date="2018-01" db="EMBL/GenBank/DDBJ databases">
        <title>An insight into the sialome of Amazonian anophelines.</title>
        <authorList>
            <person name="Ribeiro J.M."/>
            <person name="Scarpassa V."/>
            <person name="Calvo E."/>
        </authorList>
    </citation>
    <scope>NUCLEOTIDE SEQUENCE</scope>
    <source>
        <tissue evidence="2">Salivary glands</tissue>
    </source>
</reference>
<evidence type="ECO:0000256" key="1">
    <source>
        <dbReference type="SAM" id="SignalP"/>
    </source>
</evidence>
<dbReference type="EMBL" id="GGFK01015699">
    <property type="protein sequence ID" value="MBW49020.1"/>
    <property type="molecule type" value="Transcribed_RNA"/>
</dbReference>
<feature type="signal peptide" evidence="1">
    <location>
        <begin position="1"/>
        <end position="18"/>
    </location>
</feature>